<dbReference type="Proteomes" id="UP000789405">
    <property type="component" value="Unassembled WGS sequence"/>
</dbReference>
<dbReference type="EMBL" id="CAJVPY010053056">
    <property type="protein sequence ID" value="CAG8815806.1"/>
    <property type="molecule type" value="Genomic_DNA"/>
</dbReference>
<sequence>ITEELKFKMKSERLQFIKTHGYLSHNRSGTRPATTNDNDYTKSPYYVEIAMYLYLMTKRQMDYQVWTPSIQYFKEEIFEKYIPKYLEEWTIKGKITNNRIKEQFPNQEIFEEYKTLYDSDKQNNLAEKPNYL</sequence>
<evidence type="ECO:0000313" key="1">
    <source>
        <dbReference type="EMBL" id="CAG8815806.1"/>
    </source>
</evidence>
<reference evidence="1" key="1">
    <citation type="submission" date="2021-06" db="EMBL/GenBank/DDBJ databases">
        <authorList>
            <person name="Kallberg Y."/>
            <person name="Tangrot J."/>
            <person name="Rosling A."/>
        </authorList>
    </citation>
    <scope>NUCLEOTIDE SEQUENCE</scope>
    <source>
        <strain evidence="1">MA453B</strain>
    </source>
</reference>
<feature type="non-terminal residue" evidence="1">
    <location>
        <position position="132"/>
    </location>
</feature>
<dbReference type="OrthoDB" id="2406864at2759"/>
<keyword evidence="2" id="KW-1185">Reference proteome</keyword>
<proteinExistence type="predicted"/>
<organism evidence="1 2">
    <name type="scientific">Dentiscutata erythropus</name>
    <dbReference type="NCBI Taxonomy" id="1348616"/>
    <lineage>
        <taxon>Eukaryota</taxon>
        <taxon>Fungi</taxon>
        <taxon>Fungi incertae sedis</taxon>
        <taxon>Mucoromycota</taxon>
        <taxon>Glomeromycotina</taxon>
        <taxon>Glomeromycetes</taxon>
        <taxon>Diversisporales</taxon>
        <taxon>Gigasporaceae</taxon>
        <taxon>Dentiscutata</taxon>
    </lineage>
</organism>
<gene>
    <name evidence="1" type="ORF">DERYTH_LOCUS26170</name>
</gene>
<evidence type="ECO:0000313" key="2">
    <source>
        <dbReference type="Proteomes" id="UP000789405"/>
    </source>
</evidence>
<name>A0A9N9PH43_9GLOM</name>
<accession>A0A9N9PH43</accession>
<comment type="caution">
    <text evidence="1">The sequence shown here is derived from an EMBL/GenBank/DDBJ whole genome shotgun (WGS) entry which is preliminary data.</text>
</comment>
<protein>
    <submittedName>
        <fullName evidence="1">24978_t:CDS:1</fullName>
    </submittedName>
</protein>
<dbReference type="AlphaFoldDB" id="A0A9N9PH43"/>